<dbReference type="InterPro" id="IPR016181">
    <property type="entry name" value="Acyl_CoA_acyltransferase"/>
</dbReference>
<protein>
    <submittedName>
        <fullName evidence="4">GNAT family N-acetyltransferase</fullName>
        <ecNumber evidence="4">2.3.1.-</ecNumber>
    </submittedName>
</protein>
<dbReference type="CDD" id="cd04301">
    <property type="entry name" value="NAT_SF"/>
    <property type="match status" value="1"/>
</dbReference>
<sequence>MIRSTTPDDIPALIALAEATGLFPSHETEELTQMLVEYFGSETKSPDFWLTDDDDGPMGVAYVAPERMTQGTWNLYLLAIRPDRQRQGRGAALLAQVEQMLAERGERLLLVETSGLESFEYVRAFYRKSGYDEEARIREFYKADDDKIIFRKTLTAQGK</sequence>
<dbReference type="PANTHER" id="PTHR43877">
    <property type="entry name" value="AMINOALKYLPHOSPHONATE N-ACETYLTRANSFERASE-RELATED-RELATED"/>
    <property type="match status" value="1"/>
</dbReference>
<dbReference type="EC" id="2.3.1.-" evidence="4"/>
<gene>
    <name evidence="4" type="ORF">KME15_03035</name>
</gene>
<dbReference type="GO" id="GO:0016747">
    <property type="term" value="F:acyltransferase activity, transferring groups other than amino-acyl groups"/>
    <property type="evidence" value="ECO:0007669"/>
    <property type="project" value="InterPro"/>
</dbReference>
<dbReference type="Pfam" id="PF13508">
    <property type="entry name" value="Acetyltransf_7"/>
    <property type="match status" value="1"/>
</dbReference>
<dbReference type="Proteomes" id="UP000757435">
    <property type="component" value="Unassembled WGS sequence"/>
</dbReference>
<comment type="caution">
    <text evidence="4">The sequence shown here is derived from an EMBL/GenBank/DDBJ whole genome shotgun (WGS) entry which is preliminary data.</text>
</comment>
<reference evidence="4" key="2">
    <citation type="journal article" date="2022" name="Microbiol. Resour. Announc.">
        <title>Metagenome Sequencing to Explore Phylogenomics of Terrestrial Cyanobacteria.</title>
        <authorList>
            <person name="Ward R.D."/>
            <person name="Stajich J.E."/>
            <person name="Johansen J.R."/>
            <person name="Huntemann M."/>
            <person name="Clum A."/>
            <person name="Foster B."/>
            <person name="Foster B."/>
            <person name="Roux S."/>
            <person name="Palaniappan K."/>
            <person name="Varghese N."/>
            <person name="Mukherjee S."/>
            <person name="Reddy T.B.K."/>
            <person name="Daum C."/>
            <person name="Copeland A."/>
            <person name="Chen I.A."/>
            <person name="Ivanova N.N."/>
            <person name="Kyrpides N.C."/>
            <person name="Shapiro N."/>
            <person name="Eloe-Fadrosh E.A."/>
            <person name="Pietrasiak N."/>
        </authorList>
    </citation>
    <scope>NUCLEOTIDE SEQUENCE</scope>
    <source>
        <strain evidence="4">UHER 2000/2452</strain>
    </source>
</reference>
<reference evidence="4" key="1">
    <citation type="submission" date="2021-05" db="EMBL/GenBank/DDBJ databases">
        <authorList>
            <person name="Pietrasiak N."/>
            <person name="Ward R."/>
            <person name="Stajich J.E."/>
            <person name="Kurbessoian T."/>
        </authorList>
    </citation>
    <scope>NUCLEOTIDE SEQUENCE</scope>
    <source>
        <strain evidence="4">UHER 2000/2452</strain>
    </source>
</reference>
<evidence type="ECO:0000256" key="2">
    <source>
        <dbReference type="ARBA" id="ARBA00023315"/>
    </source>
</evidence>
<evidence type="ECO:0000313" key="5">
    <source>
        <dbReference type="Proteomes" id="UP000757435"/>
    </source>
</evidence>
<evidence type="ECO:0000259" key="3">
    <source>
        <dbReference type="PROSITE" id="PS51186"/>
    </source>
</evidence>
<accession>A0A951UL36</accession>
<keyword evidence="2 4" id="KW-0012">Acyltransferase</keyword>
<dbReference type="InterPro" id="IPR050832">
    <property type="entry name" value="Bact_Acetyltransf"/>
</dbReference>
<dbReference type="AlphaFoldDB" id="A0A951UL36"/>
<dbReference type="SUPFAM" id="SSF55729">
    <property type="entry name" value="Acyl-CoA N-acyltransferases (Nat)"/>
    <property type="match status" value="1"/>
</dbReference>
<dbReference type="InterPro" id="IPR000182">
    <property type="entry name" value="GNAT_dom"/>
</dbReference>
<name>A0A951UL36_9CYAN</name>
<dbReference type="EMBL" id="JAHHHD010000002">
    <property type="protein sequence ID" value="MBW4657622.1"/>
    <property type="molecule type" value="Genomic_DNA"/>
</dbReference>
<evidence type="ECO:0000256" key="1">
    <source>
        <dbReference type="ARBA" id="ARBA00022679"/>
    </source>
</evidence>
<feature type="domain" description="N-acetyltransferase" evidence="3">
    <location>
        <begin position="1"/>
        <end position="155"/>
    </location>
</feature>
<keyword evidence="1 4" id="KW-0808">Transferase</keyword>
<dbReference type="PROSITE" id="PS51186">
    <property type="entry name" value="GNAT"/>
    <property type="match status" value="1"/>
</dbReference>
<proteinExistence type="predicted"/>
<dbReference type="Gene3D" id="3.40.630.30">
    <property type="match status" value="1"/>
</dbReference>
<organism evidence="4 5">
    <name type="scientific">Drouetiella hepatica Uher 2000/2452</name>
    <dbReference type="NCBI Taxonomy" id="904376"/>
    <lineage>
        <taxon>Bacteria</taxon>
        <taxon>Bacillati</taxon>
        <taxon>Cyanobacteriota</taxon>
        <taxon>Cyanophyceae</taxon>
        <taxon>Oculatellales</taxon>
        <taxon>Oculatellaceae</taxon>
        <taxon>Drouetiella</taxon>
    </lineage>
</organism>
<evidence type="ECO:0000313" key="4">
    <source>
        <dbReference type="EMBL" id="MBW4657622.1"/>
    </source>
</evidence>